<dbReference type="CDD" id="cd00090">
    <property type="entry name" value="HTH_ARSR"/>
    <property type="match status" value="1"/>
</dbReference>
<evidence type="ECO:0000313" key="5">
    <source>
        <dbReference type="EMBL" id="HFK19749.1"/>
    </source>
</evidence>
<dbReference type="InterPro" id="IPR036388">
    <property type="entry name" value="WH-like_DNA-bd_sf"/>
</dbReference>
<protein>
    <submittedName>
        <fullName evidence="5">Lrp/AsnC family transcriptional regulator</fullName>
    </submittedName>
</protein>
<dbReference type="SUPFAM" id="SSF54909">
    <property type="entry name" value="Dimeric alpha+beta barrel"/>
    <property type="match status" value="1"/>
</dbReference>
<comment type="caution">
    <text evidence="5">The sequence shown here is derived from an EMBL/GenBank/DDBJ whole genome shotgun (WGS) entry which is preliminary data.</text>
</comment>
<sequence length="154" mass="17379">MLLDKDNNGLDELDYKILKLLEMDAFITYAELSKGLNVNQSTIRKRIVSLRKRGIIRKASIYINPKKLGFEVVALLEMQVAPAKTNDVVKKLMALSENKWVTVCLGDCQVHTVTWARNLRHLSEVISEKIGPIEGILRVSTSLVIDTVKEEQMG</sequence>
<dbReference type="EMBL" id="DSTX01000001">
    <property type="protein sequence ID" value="HFK19749.1"/>
    <property type="molecule type" value="Genomic_DNA"/>
</dbReference>
<dbReference type="InterPro" id="IPR000485">
    <property type="entry name" value="AsnC-type_HTH_dom"/>
</dbReference>
<evidence type="ECO:0000256" key="3">
    <source>
        <dbReference type="ARBA" id="ARBA00023163"/>
    </source>
</evidence>
<feature type="domain" description="HTH asnC-type" evidence="4">
    <location>
        <begin position="10"/>
        <end position="71"/>
    </location>
</feature>
<proteinExistence type="predicted"/>
<dbReference type="InterPro" id="IPR019887">
    <property type="entry name" value="Tscrpt_reg_AsnC/Lrp_C"/>
</dbReference>
<name>A0A7C3EVC0_9CREN</name>
<dbReference type="GO" id="GO:0043200">
    <property type="term" value="P:response to amino acid"/>
    <property type="evidence" value="ECO:0007669"/>
    <property type="project" value="TreeGrafter"/>
</dbReference>
<keyword evidence="2" id="KW-0238">DNA-binding</keyword>
<dbReference type="GO" id="GO:0005829">
    <property type="term" value="C:cytosol"/>
    <property type="evidence" value="ECO:0007669"/>
    <property type="project" value="TreeGrafter"/>
</dbReference>
<dbReference type="Gene3D" id="3.30.70.920">
    <property type="match status" value="1"/>
</dbReference>
<evidence type="ECO:0000256" key="2">
    <source>
        <dbReference type="ARBA" id="ARBA00023125"/>
    </source>
</evidence>
<dbReference type="InterPro" id="IPR036390">
    <property type="entry name" value="WH_DNA-bd_sf"/>
</dbReference>
<evidence type="ECO:0000259" key="4">
    <source>
        <dbReference type="PROSITE" id="PS50956"/>
    </source>
</evidence>
<dbReference type="PROSITE" id="PS50956">
    <property type="entry name" value="HTH_ASNC_2"/>
    <property type="match status" value="1"/>
</dbReference>
<dbReference type="PANTHER" id="PTHR30154:SF34">
    <property type="entry name" value="TRANSCRIPTIONAL REGULATOR AZLB"/>
    <property type="match status" value="1"/>
</dbReference>
<dbReference type="InterPro" id="IPR011008">
    <property type="entry name" value="Dimeric_a/b-barrel"/>
</dbReference>
<evidence type="ECO:0000256" key="1">
    <source>
        <dbReference type="ARBA" id="ARBA00023015"/>
    </source>
</evidence>
<dbReference type="GO" id="GO:0043565">
    <property type="term" value="F:sequence-specific DNA binding"/>
    <property type="evidence" value="ECO:0007669"/>
    <property type="project" value="InterPro"/>
</dbReference>
<dbReference type="PRINTS" id="PR00033">
    <property type="entry name" value="HTHASNC"/>
</dbReference>
<dbReference type="InterPro" id="IPR011991">
    <property type="entry name" value="ArsR-like_HTH"/>
</dbReference>
<dbReference type="Gene3D" id="1.10.10.10">
    <property type="entry name" value="Winged helix-like DNA-binding domain superfamily/Winged helix DNA-binding domain"/>
    <property type="match status" value="1"/>
</dbReference>
<reference evidence="5" key="1">
    <citation type="journal article" date="2020" name="mSystems">
        <title>Genome- and Community-Level Interaction Insights into Carbon Utilization and Element Cycling Functions of Hydrothermarchaeota in Hydrothermal Sediment.</title>
        <authorList>
            <person name="Zhou Z."/>
            <person name="Liu Y."/>
            <person name="Xu W."/>
            <person name="Pan J."/>
            <person name="Luo Z.H."/>
            <person name="Li M."/>
        </authorList>
    </citation>
    <scope>NUCLEOTIDE SEQUENCE [LARGE SCALE GENOMIC DNA]</scope>
    <source>
        <strain evidence="5">SpSt-468</strain>
    </source>
</reference>
<dbReference type="AlphaFoldDB" id="A0A7C3EVC0"/>
<organism evidence="5">
    <name type="scientific">Candidatus Methanomethylicus mesodigestus</name>
    <dbReference type="NCBI Taxonomy" id="1867258"/>
    <lineage>
        <taxon>Archaea</taxon>
        <taxon>Thermoproteota</taxon>
        <taxon>Methanosuratincolia</taxon>
        <taxon>Candidatus Methanomethylicales</taxon>
        <taxon>Candidatus Methanomethylicaceae</taxon>
        <taxon>Candidatus Methanomethylicus</taxon>
    </lineage>
</organism>
<keyword evidence="3" id="KW-0804">Transcription</keyword>
<keyword evidence="1" id="KW-0805">Transcription regulation</keyword>
<dbReference type="SUPFAM" id="SSF46785">
    <property type="entry name" value="Winged helix' DNA-binding domain"/>
    <property type="match status" value="1"/>
</dbReference>
<dbReference type="SMART" id="SM00344">
    <property type="entry name" value="HTH_ASNC"/>
    <property type="match status" value="1"/>
</dbReference>
<dbReference type="InterPro" id="IPR019888">
    <property type="entry name" value="Tscrpt_reg_AsnC-like"/>
</dbReference>
<dbReference type="PANTHER" id="PTHR30154">
    <property type="entry name" value="LEUCINE-RESPONSIVE REGULATORY PROTEIN"/>
    <property type="match status" value="1"/>
</dbReference>
<dbReference type="Pfam" id="PF13412">
    <property type="entry name" value="HTH_24"/>
    <property type="match status" value="1"/>
</dbReference>
<gene>
    <name evidence="5" type="ORF">ENS19_00515</name>
</gene>
<dbReference type="Pfam" id="PF01037">
    <property type="entry name" value="AsnC_trans_reg"/>
    <property type="match status" value="1"/>
</dbReference>
<accession>A0A7C3EVC0</accession>